<evidence type="ECO:0000256" key="2">
    <source>
        <dbReference type="ARBA" id="ARBA00022803"/>
    </source>
</evidence>
<proteinExistence type="predicted"/>
<dbReference type="OrthoDB" id="9814042at2"/>
<dbReference type="PANTHER" id="PTHR44858:SF1">
    <property type="entry name" value="UDP-N-ACETYLGLUCOSAMINE--PEPTIDE N-ACETYLGLUCOSAMINYLTRANSFERASE SPINDLY-RELATED"/>
    <property type="match status" value="1"/>
</dbReference>
<organism evidence="4 5">
    <name type="scientific">Simplicispira hankyongi</name>
    <dbReference type="NCBI Taxonomy" id="2315688"/>
    <lineage>
        <taxon>Bacteria</taxon>
        <taxon>Pseudomonadati</taxon>
        <taxon>Pseudomonadota</taxon>
        <taxon>Betaproteobacteria</taxon>
        <taxon>Burkholderiales</taxon>
        <taxon>Comamonadaceae</taxon>
        <taxon>Simplicispira</taxon>
    </lineage>
</organism>
<dbReference type="SUPFAM" id="SSF48452">
    <property type="entry name" value="TPR-like"/>
    <property type="match status" value="1"/>
</dbReference>
<dbReference type="InterPro" id="IPR050498">
    <property type="entry name" value="Ycf3"/>
</dbReference>
<keyword evidence="2 3" id="KW-0802">TPR repeat</keyword>
<protein>
    <submittedName>
        <fullName evidence="4">Type IV pilus biogenesis/stability protein PilW</fullName>
    </submittedName>
</protein>
<dbReference type="InterPro" id="IPR011990">
    <property type="entry name" value="TPR-like_helical_dom_sf"/>
</dbReference>
<dbReference type="AlphaFoldDB" id="A0A398CK97"/>
<dbReference type="EMBL" id="QXJC01000001">
    <property type="protein sequence ID" value="RIE00111.1"/>
    <property type="molecule type" value="Genomic_DNA"/>
</dbReference>
<dbReference type="InterPro" id="IPR019734">
    <property type="entry name" value="TPR_rpt"/>
</dbReference>
<keyword evidence="1" id="KW-0677">Repeat</keyword>
<keyword evidence="5" id="KW-1185">Reference proteome</keyword>
<evidence type="ECO:0000256" key="3">
    <source>
        <dbReference type="PROSITE-ProRule" id="PRU00339"/>
    </source>
</evidence>
<evidence type="ECO:0000256" key="1">
    <source>
        <dbReference type="ARBA" id="ARBA00022737"/>
    </source>
</evidence>
<dbReference type="PROSITE" id="PS50005">
    <property type="entry name" value="TPR"/>
    <property type="match status" value="2"/>
</dbReference>
<dbReference type="Pfam" id="PF13432">
    <property type="entry name" value="TPR_16"/>
    <property type="match status" value="1"/>
</dbReference>
<dbReference type="NCBIfam" id="TIGR02521">
    <property type="entry name" value="type_IV_pilW"/>
    <property type="match status" value="1"/>
</dbReference>
<dbReference type="PANTHER" id="PTHR44858">
    <property type="entry name" value="TETRATRICOPEPTIDE REPEAT PROTEIN 6"/>
    <property type="match status" value="1"/>
</dbReference>
<accession>A0A398CK97</accession>
<dbReference type="Proteomes" id="UP000266302">
    <property type="component" value="Unassembled WGS sequence"/>
</dbReference>
<feature type="repeat" description="TPR" evidence="3">
    <location>
        <begin position="70"/>
        <end position="103"/>
    </location>
</feature>
<evidence type="ECO:0000313" key="5">
    <source>
        <dbReference type="Proteomes" id="UP000266302"/>
    </source>
</evidence>
<reference evidence="4 5" key="1">
    <citation type="submission" date="2018-09" db="EMBL/GenBank/DDBJ databases">
        <title>Draft genome of Simplicispira sp. NY-02.</title>
        <authorList>
            <person name="Im W.T."/>
        </authorList>
    </citation>
    <scope>NUCLEOTIDE SEQUENCE [LARGE SCALE GENOMIC DNA]</scope>
    <source>
        <strain evidence="4 5">NY-02</strain>
    </source>
</reference>
<comment type="caution">
    <text evidence="4">The sequence shown here is derived from an EMBL/GenBank/DDBJ whole genome shotgun (WGS) entry which is preliminary data.</text>
</comment>
<dbReference type="SMART" id="SM00028">
    <property type="entry name" value="TPR"/>
    <property type="match status" value="4"/>
</dbReference>
<feature type="repeat" description="TPR" evidence="3">
    <location>
        <begin position="36"/>
        <end position="69"/>
    </location>
</feature>
<name>A0A398CK97_9BURK</name>
<dbReference type="InterPro" id="IPR013360">
    <property type="entry name" value="Pilus_4_PilW"/>
</dbReference>
<evidence type="ECO:0000313" key="4">
    <source>
        <dbReference type="EMBL" id="RIE00111.1"/>
    </source>
</evidence>
<dbReference type="Gene3D" id="1.25.40.10">
    <property type="entry name" value="Tetratricopeptide repeat domain"/>
    <property type="match status" value="1"/>
</dbReference>
<sequence length="254" mass="28096">MGAGLTGCAGLGKTTAGAQEGQYLTSSDEPEVRRRARIRLELAVSYLGLGQTKVALDEVKQSLAIDPSYPDAYNVRGLVFMQLNDLVQADDSFQRALALRPGDPDILHNRGWLLCQLKKYTEADQIFTTVLANPKYSDRSKTLMTQGLCQARAGNPAVAEKTLLAAYELDTGNPFIGYNIGALKFQRGDYKSAQFYIRRINNTNLANAESLWLGIKIEKALGDSVAVRQLGDQLRRRFPDSRQLADFQRGAFDE</sequence>
<gene>
    <name evidence="4" type="primary">pilW</name>
    <name evidence="4" type="ORF">D3F03_03665</name>
</gene>